<evidence type="ECO:0000313" key="1">
    <source>
        <dbReference type="EMBL" id="GHH07276.1"/>
    </source>
</evidence>
<accession>A0ABQ3LCY9</accession>
<proteinExistence type="predicted"/>
<dbReference type="InterPro" id="IPR036768">
    <property type="entry name" value="PolIII_chi_sf"/>
</dbReference>
<comment type="caution">
    <text evidence="1">The sequence shown here is derived from an EMBL/GenBank/DDBJ whole genome shotgun (WGS) entry which is preliminary data.</text>
</comment>
<protein>
    <submittedName>
        <fullName evidence="1">DNA polymerase III subunit chi</fullName>
    </submittedName>
</protein>
<gene>
    <name evidence="1" type="ORF">GCM10008023_01200</name>
</gene>
<dbReference type="NCBIfam" id="NF004347">
    <property type="entry name" value="PRK05728.1-4"/>
    <property type="match status" value="1"/>
</dbReference>
<dbReference type="RefSeq" id="WP_189674687.1">
    <property type="nucleotide sequence ID" value="NZ_BNAQ01000001.1"/>
</dbReference>
<keyword evidence="2" id="KW-1185">Reference proteome</keyword>
<dbReference type="Pfam" id="PF04364">
    <property type="entry name" value="DNA_pol3_chi"/>
    <property type="match status" value="1"/>
</dbReference>
<evidence type="ECO:0000313" key="2">
    <source>
        <dbReference type="Proteomes" id="UP000652430"/>
    </source>
</evidence>
<dbReference type="Proteomes" id="UP000652430">
    <property type="component" value="Unassembled WGS sequence"/>
</dbReference>
<dbReference type="PANTHER" id="PTHR38767">
    <property type="entry name" value="DNA POLYMERASE III SUBUNIT CHI"/>
    <property type="match status" value="1"/>
</dbReference>
<organism evidence="1 2">
    <name type="scientific">Sphingomonas glacialis</name>
    <dbReference type="NCBI Taxonomy" id="658225"/>
    <lineage>
        <taxon>Bacteria</taxon>
        <taxon>Pseudomonadati</taxon>
        <taxon>Pseudomonadota</taxon>
        <taxon>Alphaproteobacteria</taxon>
        <taxon>Sphingomonadales</taxon>
        <taxon>Sphingomonadaceae</taxon>
        <taxon>Sphingomonas</taxon>
    </lineage>
</organism>
<sequence>MQVDFYHLTAQPLERVLPRIAERVVETGGRLLVVAESVDQRGALDRLLWTYAPDSFLPHAQADGESDAAQPILITDRPAAANAARNIALADGVWREEALGFDRAFHFFDEERITQARAAWKALADRSGIERRYWKQNDSGRWEQAA</sequence>
<dbReference type="SUPFAM" id="SSF102400">
    <property type="entry name" value="DNA polymerase III chi subunit"/>
    <property type="match status" value="1"/>
</dbReference>
<dbReference type="InterPro" id="IPR007459">
    <property type="entry name" value="DNA_pol3_chi"/>
</dbReference>
<reference evidence="2" key="1">
    <citation type="journal article" date="2019" name="Int. J. Syst. Evol. Microbiol.">
        <title>The Global Catalogue of Microorganisms (GCM) 10K type strain sequencing project: providing services to taxonomists for standard genome sequencing and annotation.</title>
        <authorList>
            <consortium name="The Broad Institute Genomics Platform"/>
            <consortium name="The Broad Institute Genome Sequencing Center for Infectious Disease"/>
            <person name="Wu L."/>
            <person name="Ma J."/>
        </authorList>
    </citation>
    <scope>NUCLEOTIDE SEQUENCE [LARGE SCALE GENOMIC DNA]</scope>
    <source>
        <strain evidence="2">CGMCC 1.8957</strain>
    </source>
</reference>
<dbReference type="Gene3D" id="3.40.50.10110">
    <property type="entry name" value="DNA polymerase III subunit chi"/>
    <property type="match status" value="1"/>
</dbReference>
<dbReference type="PANTHER" id="PTHR38767:SF1">
    <property type="entry name" value="DNA POLYMERASE III SUBUNIT CHI"/>
    <property type="match status" value="1"/>
</dbReference>
<name>A0ABQ3LCY9_9SPHN</name>
<dbReference type="EMBL" id="BNAQ01000001">
    <property type="protein sequence ID" value="GHH07276.1"/>
    <property type="molecule type" value="Genomic_DNA"/>
</dbReference>